<dbReference type="Pfam" id="PF00005">
    <property type="entry name" value="ABC_tran"/>
    <property type="match status" value="1"/>
</dbReference>
<evidence type="ECO:0000256" key="4">
    <source>
        <dbReference type="ARBA" id="ARBA00022840"/>
    </source>
</evidence>
<dbReference type="PROSITE" id="PS00211">
    <property type="entry name" value="ABC_TRANSPORTER_1"/>
    <property type="match status" value="1"/>
</dbReference>
<sequence>MKLECRNVWKVYGRRPDFYFDSKGYTIEPDQLAERMAAEDHIPALIDATFDVHEGEIFMVMGLSGSGKSTLIRCLSRLIGANHGQIRLDGQDLLAATPKELIEIRRHKMGMVFQSFGLLPHLTVLENTAFPLKLQGIDRTAREEKAREMINLVGLEGREESYPHQLSGGQQQRVGIARSLAVGPELWFLDEPFSALDPLIRRQMQDEFLRLQQQLHKTIIFVTHDIMEACRLADRIALMRNGRIIQIGTPAEILLNPADAYVAEFTSEVSLGRVIRAGDMAQPGIADTGHPEVDADQPIEALLAGIGAGAQCFTVRPSGRYSGGRLEAARILQILGHSGHPARPAASQGIV</sequence>
<keyword evidence="5" id="KW-0472">Membrane</keyword>
<keyword evidence="8" id="KW-1185">Reference proteome</keyword>
<keyword evidence="5" id="KW-1003">Cell membrane</keyword>
<dbReference type="InterPro" id="IPR003593">
    <property type="entry name" value="AAA+_ATPase"/>
</dbReference>
<evidence type="ECO:0000256" key="2">
    <source>
        <dbReference type="ARBA" id="ARBA00022448"/>
    </source>
</evidence>
<organism evidence="7 8">
    <name type="scientific">Tabrizicola soli</name>
    <dbReference type="NCBI Taxonomy" id="2185115"/>
    <lineage>
        <taxon>Bacteria</taxon>
        <taxon>Pseudomonadati</taxon>
        <taxon>Pseudomonadota</taxon>
        <taxon>Alphaproteobacteria</taxon>
        <taxon>Rhodobacterales</taxon>
        <taxon>Paracoccaceae</taxon>
        <taxon>Tabrizicola</taxon>
    </lineage>
</organism>
<keyword evidence="5" id="KW-0997">Cell inner membrane</keyword>
<name>A0ABV7DXE9_9RHOB</name>
<keyword evidence="2 5" id="KW-0813">Transport</keyword>
<comment type="catalytic activity">
    <reaction evidence="5">
        <text>a quaternary ammonium(out) + ATP + H2O = a quaternary ammonium(in) + ADP + phosphate + H(+)</text>
        <dbReference type="Rhea" id="RHEA:11036"/>
        <dbReference type="ChEBI" id="CHEBI:15377"/>
        <dbReference type="ChEBI" id="CHEBI:15378"/>
        <dbReference type="ChEBI" id="CHEBI:30616"/>
        <dbReference type="ChEBI" id="CHEBI:35267"/>
        <dbReference type="ChEBI" id="CHEBI:43474"/>
        <dbReference type="ChEBI" id="CHEBI:456216"/>
    </reaction>
</comment>
<dbReference type="EC" id="7.6.2.9" evidence="5"/>
<dbReference type="Proteomes" id="UP001595445">
    <property type="component" value="Unassembled WGS sequence"/>
</dbReference>
<comment type="similarity">
    <text evidence="1 5">Belongs to the ABC transporter superfamily.</text>
</comment>
<reference evidence="8" key="1">
    <citation type="journal article" date="2019" name="Int. J. Syst. Evol. Microbiol.">
        <title>The Global Catalogue of Microorganisms (GCM) 10K type strain sequencing project: providing services to taxonomists for standard genome sequencing and annotation.</title>
        <authorList>
            <consortium name="The Broad Institute Genomics Platform"/>
            <consortium name="The Broad Institute Genome Sequencing Center for Infectious Disease"/>
            <person name="Wu L."/>
            <person name="Ma J."/>
        </authorList>
    </citation>
    <scope>NUCLEOTIDE SEQUENCE [LARGE SCALE GENOMIC DNA]</scope>
    <source>
        <strain evidence="8">KCTC 62102</strain>
    </source>
</reference>
<dbReference type="PANTHER" id="PTHR43869">
    <property type="entry name" value="GLYCINE BETAINE/PROLINE BETAINE TRANSPORT SYSTEM ATP-BINDING PROTEIN PROV"/>
    <property type="match status" value="1"/>
</dbReference>
<gene>
    <name evidence="7" type="ORF">ACFOD6_13310</name>
</gene>
<evidence type="ECO:0000259" key="6">
    <source>
        <dbReference type="PROSITE" id="PS50893"/>
    </source>
</evidence>
<comment type="subunit">
    <text evidence="5">The complex is probably composed of two ATP-binding proteins, two transmembrane proteins and a solute-binding protein.</text>
</comment>
<accession>A0ABV7DXE9</accession>
<proteinExistence type="inferred from homology"/>
<comment type="subcellular location">
    <subcellularLocation>
        <location evidence="5">Cell inner membrane</location>
        <topology evidence="5">Peripheral membrane protein</topology>
    </subcellularLocation>
</comment>
<dbReference type="PROSITE" id="PS50893">
    <property type="entry name" value="ABC_TRANSPORTER_2"/>
    <property type="match status" value="1"/>
</dbReference>
<keyword evidence="4 5" id="KW-0067">ATP-binding</keyword>
<comment type="caution">
    <text evidence="7">The sequence shown here is derived from an EMBL/GenBank/DDBJ whole genome shotgun (WGS) entry which is preliminary data.</text>
</comment>
<evidence type="ECO:0000256" key="1">
    <source>
        <dbReference type="ARBA" id="ARBA00005417"/>
    </source>
</evidence>
<protein>
    <recommendedName>
        <fullName evidence="5">Quaternary amine transport ATP-binding protein</fullName>
        <ecNumber evidence="5">7.6.2.9</ecNumber>
    </recommendedName>
</protein>
<dbReference type="Gene3D" id="3.40.50.300">
    <property type="entry name" value="P-loop containing nucleotide triphosphate hydrolases"/>
    <property type="match status" value="1"/>
</dbReference>
<dbReference type="PANTHER" id="PTHR43869:SF1">
    <property type="entry name" value="GLYCINE BETAINE_PROLINE BETAINE TRANSPORT SYSTEM ATP-BINDING PROTEIN PROV"/>
    <property type="match status" value="1"/>
</dbReference>
<dbReference type="SMART" id="SM00382">
    <property type="entry name" value="AAA"/>
    <property type="match status" value="1"/>
</dbReference>
<dbReference type="EMBL" id="JBHRSM010000023">
    <property type="protein sequence ID" value="MFC3087025.1"/>
    <property type="molecule type" value="Genomic_DNA"/>
</dbReference>
<dbReference type="RefSeq" id="WP_354001311.1">
    <property type="nucleotide sequence ID" value="NZ_JAEACP010000006.1"/>
</dbReference>
<dbReference type="InterPro" id="IPR017871">
    <property type="entry name" value="ABC_transporter-like_CS"/>
</dbReference>
<evidence type="ECO:0000256" key="3">
    <source>
        <dbReference type="ARBA" id="ARBA00022741"/>
    </source>
</evidence>
<dbReference type="NCBIfam" id="TIGR01186">
    <property type="entry name" value="proV"/>
    <property type="match status" value="1"/>
</dbReference>
<dbReference type="InterPro" id="IPR051921">
    <property type="entry name" value="ABC_osmolyte_uptake_ATP-bind"/>
</dbReference>
<dbReference type="InterPro" id="IPR005892">
    <property type="entry name" value="Gly-betaine_transp_ATP-bd"/>
</dbReference>
<dbReference type="InterPro" id="IPR027417">
    <property type="entry name" value="P-loop_NTPase"/>
</dbReference>
<dbReference type="InterPro" id="IPR003439">
    <property type="entry name" value="ABC_transporter-like_ATP-bd"/>
</dbReference>
<dbReference type="GO" id="GO:0005524">
    <property type="term" value="F:ATP binding"/>
    <property type="evidence" value="ECO:0007669"/>
    <property type="project" value="UniProtKB-KW"/>
</dbReference>
<evidence type="ECO:0000313" key="7">
    <source>
        <dbReference type="EMBL" id="MFC3087025.1"/>
    </source>
</evidence>
<feature type="domain" description="ABC transporter" evidence="6">
    <location>
        <begin position="27"/>
        <end position="266"/>
    </location>
</feature>
<evidence type="ECO:0000256" key="5">
    <source>
        <dbReference type="RuleBase" id="RU369116"/>
    </source>
</evidence>
<dbReference type="SUPFAM" id="SSF52540">
    <property type="entry name" value="P-loop containing nucleoside triphosphate hydrolases"/>
    <property type="match status" value="1"/>
</dbReference>
<keyword evidence="3 5" id="KW-0547">Nucleotide-binding</keyword>
<evidence type="ECO:0000313" key="8">
    <source>
        <dbReference type="Proteomes" id="UP001595445"/>
    </source>
</evidence>